<dbReference type="GO" id="GO:0006635">
    <property type="term" value="P:fatty acid beta-oxidation"/>
    <property type="evidence" value="ECO:0007669"/>
    <property type="project" value="TreeGrafter"/>
</dbReference>
<dbReference type="GO" id="GO:0003824">
    <property type="term" value="F:catalytic activity"/>
    <property type="evidence" value="ECO:0007669"/>
    <property type="project" value="UniProtKB-ARBA"/>
</dbReference>
<proteinExistence type="predicted"/>
<dbReference type="Gene3D" id="3.90.226.10">
    <property type="entry name" value="2-enoyl-CoA Hydratase, Chain A, domain 1"/>
    <property type="match status" value="1"/>
</dbReference>
<evidence type="ECO:0000313" key="2">
    <source>
        <dbReference type="Proteomes" id="UP000198778"/>
    </source>
</evidence>
<dbReference type="PANTHER" id="PTHR11941:SF54">
    <property type="entry name" value="ENOYL-COA HYDRATASE, MITOCHONDRIAL"/>
    <property type="match status" value="1"/>
</dbReference>
<dbReference type="Pfam" id="PF00378">
    <property type="entry name" value="ECH_1"/>
    <property type="match status" value="1"/>
</dbReference>
<protein>
    <submittedName>
        <fullName evidence="1">Enoyl-CoA hydratase/carnithine racemase</fullName>
    </submittedName>
</protein>
<dbReference type="EMBL" id="FNIL01000004">
    <property type="protein sequence ID" value="SDN89610.1"/>
    <property type="molecule type" value="Genomic_DNA"/>
</dbReference>
<dbReference type="CDD" id="cd06558">
    <property type="entry name" value="crotonase-like"/>
    <property type="match status" value="1"/>
</dbReference>
<organism evidence="1 2">
    <name type="scientific">Alkalicoccus daliensis</name>
    <dbReference type="NCBI Taxonomy" id="745820"/>
    <lineage>
        <taxon>Bacteria</taxon>
        <taxon>Bacillati</taxon>
        <taxon>Bacillota</taxon>
        <taxon>Bacilli</taxon>
        <taxon>Bacillales</taxon>
        <taxon>Bacillaceae</taxon>
        <taxon>Alkalicoccus</taxon>
    </lineage>
</organism>
<dbReference type="AlphaFoldDB" id="A0A1H0F4M3"/>
<accession>A0A1H0F4M3</accession>
<dbReference type="STRING" id="745820.SAMN04488053_104188"/>
<name>A0A1H0F4M3_9BACI</name>
<reference evidence="2" key="1">
    <citation type="submission" date="2016-10" db="EMBL/GenBank/DDBJ databases">
        <authorList>
            <person name="Varghese N."/>
            <person name="Submissions S."/>
        </authorList>
    </citation>
    <scope>NUCLEOTIDE SEQUENCE [LARGE SCALE GENOMIC DNA]</scope>
    <source>
        <strain evidence="2">CGMCC 1.10369</strain>
    </source>
</reference>
<keyword evidence="2" id="KW-1185">Reference proteome</keyword>
<dbReference type="Proteomes" id="UP000198778">
    <property type="component" value="Unassembled WGS sequence"/>
</dbReference>
<dbReference type="RefSeq" id="WP_175444236.1">
    <property type="nucleotide sequence ID" value="NZ_FNIL01000004.1"/>
</dbReference>
<sequence>MRVMIKRAPDGKITLQEGAKIAVVTISRPAARNALTSNMWRELKAIGEELQRNKKTRAVVVRGVPGSFTAGFDIKEFCGMSVSEANQSFQLMEETIRTFENIPVPVIGAVDGPAYGAGLIFSLAFDLRVGTENAKMGIPVAGLGINLGPEFIHRLKRIIGPARVSELVMLGEIYDAEKSLQTGLLNKVMEREAFDSRVLAIAEKITRLAPSSLASAKKAIQTPLEEEVPEMKYADETYFLEGCLSFVEKRAPRFL</sequence>
<gene>
    <name evidence="1" type="ORF">SAMN04488053_104188</name>
</gene>
<dbReference type="InterPro" id="IPR001753">
    <property type="entry name" value="Enoyl-CoA_hydra/iso"/>
</dbReference>
<dbReference type="PANTHER" id="PTHR11941">
    <property type="entry name" value="ENOYL-COA HYDRATASE-RELATED"/>
    <property type="match status" value="1"/>
</dbReference>
<dbReference type="SUPFAM" id="SSF52096">
    <property type="entry name" value="ClpP/crotonase"/>
    <property type="match status" value="1"/>
</dbReference>
<dbReference type="InterPro" id="IPR029045">
    <property type="entry name" value="ClpP/crotonase-like_dom_sf"/>
</dbReference>
<evidence type="ECO:0000313" key="1">
    <source>
        <dbReference type="EMBL" id="SDN89610.1"/>
    </source>
</evidence>